<reference evidence="1" key="1">
    <citation type="submission" date="2018-05" db="EMBL/GenBank/DDBJ databases">
        <authorList>
            <person name="Lanie J.A."/>
            <person name="Ng W.-L."/>
            <person name="Kazmierczak K.M."/>
            <person name="Andrzejewski T.M."/>
            <person name="Davidsen T.M."/>
            <person name="Wayne K.J."/>
            <person name="Tettelin H."/>
            <person name="Glass J.I."/>
            <person name="Rusch D."/>
            <person name="Podicherti R."/>
            <person name="Tsui H.-C.T."/>
            <person name="Winkler M.E."/>
        </authorList>
    </citation>
    <scope>NUCLEOTIDE SEQUENCE</scope>
</reference>
<feature type="non-terminal residue" evidence="1">
    <location>
        <position position="42"/>
    </location>
</feature>
<name>A0A382S1D4_9ZZZZ</name>
<dbReference type="EMBL" id="UINC01125302">
    <property type="protein sequence ID" value="SVD03037.1"/>
    <property type="molecule type" value="Genomic_DNA"/>
</dbReference>
<protein>
    <submittedName>
        <fullName evidence="1">Uncharacterized protein</fullName>
    </submittedName>
</protein>
<gene>
    <name evidence="1" type="ORF">METZ01_LOCUS355891</name>
</gene>
<accession>A0A382S1D4</accession>
<proteinExistence type="predicted"/>
<sequence>MNQTLSDVVNMAKYPLHDESFRSMCKSTLDEDGVLVMSNFLN</sequence>
<evidence type="ECO:0000313" key="1">
    <source>
        <dbReference type="EMBL" id="SVD03037.1"/>
    </source>
</evidence>
<organism evidence="1">
    <name type="scientific">marine metagenome</name>
    <dbReference type="NCBI Taxonomy" id="408172"/>
    <lineage>
        <taxon>unclassified sequences</taxon>
        <taxon>metagenomes</taxon>
        <taxon>ecological metagenomes</taxon>
    </lineage>
</organism>
<dbReference type="AlphaFoldDB" id="A0A382S1D4"/>